<dbReference type="RefSeq" id="WP_094961351.1">
    <property type="nucleotide sequence ID" value="NZ_CP098040.1"/>
</dbReference>
<evidence type="ECO:0000259" key="8">
    <source>
        <dbReference type="SMART" id="SM00731"/>
    </source>
</evidence>
<dbReference type="AlphaFoldDB" id="A0A264VUZ8"/>
<dbReference type="GO" id="GO:0008270">
    <property type="term" value="F:zinc ion binding"/>
    <property type="evidence" value="ECO:0007669"/>
    <property type="project" value="UniProtKB-UniRule"/>
</dbReference>
<comment type="cofactor">
    <cofactor evidence="7">
        <name>Zn(2+)</name>
        <dbReference type="ChEBI" id="CHEBI:29105"/>
    </cofactor>
    <text evidence="7">Binds 1 zinc ion.</text>
</comment>
<evidence type="ECO:0000256" key="1">
    <source>
        <dbReference type="ARBA" id="ARBA00004496"/>
    </source>
</evidence>
<dbReference type="NCBIfam" id="NF003421">
    <property type="entry name" value="PRK04860.1"/>
    <property type="match status" value="1"/>
</dbReference>
<evidence type="ECO:0000256" key="3">
    <source>
        <dbReference type="ARBA" id="ARBA00020082"/>
    </source>
</evidence>
<protein>
    <recommendedName>
        <fullName evidence="3 7">Protein SprT</fullName>
    </recommendedName>
</protein>
<evidence type="ECO:0000256" key="2">
    <source>
        <dbReference type="ARBA" id="ARBA00006591"/>
    </source>
</evidence>
<evidence type="ECO:0000313" key="10">
    <source>
        <dbReference type="Proteomes" id="UP000216001"/>
    </source>
</evidence>
<evidence type="ECO:0000313" key="9">
    <source>
        <dbReference type="EMBL" id="OZS75132.1"/>
    </source>
</evidence>
<dbReference type="GO" id="GO:0006950">
    <property type="term" value="P:response to stress"/>
    <property type="evidence" value="ECO:0007669"/>
    <property type="project" value="UniProtKB-ARBA"/>
</dbReference>
<organism evidence="9 10">
    <name type="scientific">Providencia rettgeri</name>
    <dbReference type="NCBI Taxonomy" id="587"/>
    <lineage>
        <taxon>Bacteria</taxon>
        <taxon>Pseudomonadati</taxon>
        <taxon>Pseudomonadota</taxon>
        <taxon>Gammaproteobacteria</taxon>
        <taxon>Enterobacterales</taxon>
        <taxon>Morganellaceae</taxon>
        <taxon>Providencia</taxon>
    </lineage>
</organism>
<dbReference type="HAMAP" id="MF_00746">
    <property type="entry name" value="SprT"/>
    <property type="match status" value="1"/>
</dbReference>
<evidence type="ECO:0000256" key="5">
    <source>
        <dbReference type="ARBA" id="ARBA00022723"/>
    </source>
</evidence>
<dbReference type="Gene3D" id="3.30.2010.10">
    <property type="entry name" value="Metalloproteases ('zincins'), catalytic domain"/>
    <property type="match status" value="1"/>
</dbReference>
<dbReference type="GO" id="GO:0005737">
    <property type="term" value="C:cytoplasm"/>
    <property type="evidence" value="ECO:0007669"/>
    <property type="project" value="UniProtKB-SubCell"/>
</dbReference>
<evidence type="ECO:0000256" key="4">
    <source>
        <dbReference type="ARBA" id="ARBA00022490"/>
    </source>
</evidence>
<dbReference type="SMART" id="SM00731">
    <property type="entry name" value="SprT"/>
    <property type="match status" value="1"/>
</dbReference>
<feature type="binding site" evidence="7">
    <location>
        <position position="82"/>
    </location>
    <ligand>
        <name>Zn(2+)</name>
        <dbReference type="ChEBI" id="CHEBI:29105"/>
    </ligand>
</feature>
<dbReference type="InterPro" id="IPR035240">
    <property type="entry name" value="SprT_Zn_ribbon"/>
</dbReference>
<name>A0A264VUZ8_PRORE</name>
<gene>
    <name evidence="7" type="primary">sprT</name>
    <name evidence="9" type="ORF">CHI95_08250</name>
</gene>
<evidence type="ECO:0000256" key="6">
    <source>
        <dbReference type="ARBA" id="ARBA00022833"/>
    </source>
</evidence>
<comment type="subcellular location">
    <subcellularLocation>
        <location evidence="1 7">Cytoplasm</location>
    </subcellularLocation>
</comment>
<keyword evidence="6 7" id="KW-0862">Zinc</keyword>
<proteinExistence type="inferred from homology"/>
<comment type="similarity">
    <text evidence="2 7">Belongs to the SprT family.</text>
</comment>
<dbReference type="Proteomes" id="UP000216001">
    <property type="component" value="Unassembled WGS sequence"/>
</dbReference>
<keyword evidence="4 7" id="KW-0963">Cytoplasm</keyword>
<dbReference type="PANTHER" id="PTHR38773:SF1">
    <property type="entry name" value="PROTEIN SPRT"/>
    <property type="match status" value="1"/>
</dbReference>
<dbReference type="InterPro" id="IPR006640">
    <property type="entry name" value="SprT-like_domain"/>
</dbReference>
<feature type="active site" evidence="7">
    <location>
        <position position="79"/>
    </location>
</feature>
<sequence length="177" mass="20540">MKTIRVPLFLQQQVMRTLREKLALAEHKLEQSFSEPTVNYKQRGTTAGSAYLKEWEIRLNPSLLIENTEQFIDEVVPHELAHLLVFHVFGRKGIAPHGKEWKWMMQHVLEVTAKRTHNFAVTTVKSKTFLYRCACEASHELTIRRHNKVLRGENQYLCRKCGEVLKQEGISVTAAEN</sequence>
<dbReference type="InterPro" id="IPR023483">
    <property type="entry name" value="Uncharacterised_SprT"/>
</dbReference>
<evidence type="ECO:0000256" key="7">
    <source>
        <dbReference type="HAMAP-Rule" id="MF_00746"/>
    </source>
</evidence>
<reference evidence="9 10" key="1">
    <citation type="submission" date="2017-07" db="EMBL/GenBank/DDBJ databases">
        <title>blaIMP-27 on transferable plasmids in Proteus mirabilis and Providencia rettgeri.</title>
        <authorList>
            <person name="Potter R."/>
        </authorList>
    </citation>
    <scope>NUCLEOTIDE SEQUENCE [LARGE SCALE GENOMIC DNA]</scope>
    <source>
        <strain evidence="9 10">PR1</strain>
    </source>
</reference>
<accession>A0A264VUZ8</accession>
<dbReference type="EMBL" id="NOWC01000007">
    <property type="protein sequence ID" value="OZS75132.1"/>
    <property type="molecule type" value="Genomic_DNA"/>
</dbReference>
<feature type="binding site" evidence="7">
    <location>
        <position position="78"/>
    </location>
    <ligand>
        <name>Zn(2+)</name>
        <dbReference type="ChEBI" id="CHEBI:29105"/>
    </ligand>
</feature>
<dbReference type="Pfam" id="PF10263">
    <property type="entry name" value="SprT-like"/>
    <property type="match status" value="1"/>
</dbReference>
<dbReference type="STRING" id="587.RB151_030860"/>
<dbReference type="PANTHER" id="PTHR38773">
    <property type="entry name" value="PROTEIN SPRT"/>
    <property type="match status" value="1"/>
</dbReference>
<dbReference type="Pfam" id="PF17283">
    <property type="entry name" value="Zn_ribbon_SprT"/>
    <property type="match status" value="1"/>
</dbReference>
<comment type="caution">
    <text evidence="9">The sequence shown here is derived from an EMBL/GenBank/DDBJ whole genome shotgun (WGS) entry which is preliminary data.</text>
</comment>
<keyword evidence="5 7" id="KW-0479">Metal-binding</keyword>
<feature type="domain" description="SprT-like" evidence="8">
    <location>
        <begin position="16"/>
        <end position="168"/>
    </location>
</feature>